<evidence type="ECO:0000313" key="11">
    <source>
        <dbReference type="Proteomes" id="UP000695022"/>
    </source>
</evidence>
<evidence type="ECO:0000259" key="10">
    <source>
        <dbReference type="SMART" id="SM00964"/>
    </source>
</evidence>
<dbReference type="InterPro" id="IPR013799">
    <property type="entry name" value="STAT_TF_prot_interaction"/>
</dbReference>
<organism evidence="11 12">
    <name type="scientific">Priapulus caudatus</name>
    <name type="common">Priapulid worm</name>
    <dbReference type="NCBI Taxonomy" id="37621"/>
    <lineage>
        <taxon>Eukaryota</taxon>
        <taxon>Metazoa</taxon>
        <taxon>Ecdysozoa</taxon>
        <taxon>Scalidophora</taxon>
        <taxon>Priapulida</taxon>
        <taxon>Priapulimorpha</taxon>
        <taxon>Priapulimorphida</taxon>
        <taxon>Priapulidae</taxon>
        <taxon>Priapulus</taxon>
    </lineage>
</organism>
<keyword evidence="4" id="KW-0597">Phosphoprotein</keyword>
<sequence length="527" mass="61629">MAQQNKMYALPQELKQRYFQIFVPSFPLEVRHYCAQWIEDQQWFMPELDPNHPLCDQYASRLVNMLVDQIRNQSEQIRNNGDHMPFAMALQRCAQTVKDDFMSRPMDLVRVIQNHLTTERHILEKQRKCESPMMADQAMESQDTEDESQKVQQTFEILKTRMQEVNNGLDGLQQHQEMCNLQVQQFVRTKAQLEKWTQLVQAQPEYTSKLEQGKQEYTTLYHNVLSQQTRIRSERLEIAVKQSEMLTPTFVVTEQPPQVLKKQTKFAASVRLLIGGKLNFHMQSPKVTVTIVNEKQASQLVQNPQEMRLRQQKSGEILNNMMAMEYHDGTHMFSAHFRNMQLKKITRPVKTSRNEAHAVTEEKFALLFQTSFSIDSDKQLDVFSMSLPVVVIVHGNQEPDASATIMWDNAFAPVDCKPFVAPEQVKWCQLTECIGQDFLSKMLKDKGRDMTKPRGLSADDRLYLAEKLYGMEVYNSDLAAVNDLAVTWTRFNKEDLRGKDFTFWQWYYSAAKLLKEDKQLKQMWNSR</sequence>
<keyword evidence="9" id="KW-0539">Nucleus</keyword>
<proteinExistence type="predicted"/>
<name>A0ABM1E4Q4_PRICU</name>
<keyword evidence="3" id="KW-0963">Cytoplasm</keyword>
<keyword evidence="7" id="KW-0238">DNA-binding</keyword>
<evidence type="ECO:0000256" key="8">
    <source>
        <dbReference type="ARBA" id="ARBA00023163"/>
    </source>
</evidence>
<dbReference type="SUPFAM" id="SSF48092">
    <property type="entry name" value="Transcription factor STAT-4 N-domain"/>
    <property type="match status" value="1"/>
</dbReference>
<dbReference type="Pfam" id="PF21354">
    <property type="entry name" value="STAT_linker"/>
    <property type="match status" value="1"/>
</dbReference>
<evidence type="ECO:0000256" key="9">
    <source>
        <dbReference type="ARBA" id="ARBA00023242"/>
    </source>
</evidence>
<dbReference type="InterPro" id="IPR013801">
    <property type="entry name" value="STAT_TF_DNA-bd"/>
</dbReference>
<evidence type="ECO:0000256" key="5">
    <source>
        <dbReference type="ARBA" id="ARBA00022999"/>
    </source>
</evidence>
<dbReference type="InterPro" id="IPR048988">
    <property type="entry name" value="STAT_linker"/>
</dbReference>
<dbReference type="Proteomes" id="UP000695022">
    <property type="component" value="Unplaced"/>
</dbReference>
<accession>A0ABM1E4Q4</accession>
<keyword evidence="6" id="KW-0805">Transcription regulation</keyword>
<dbReference type="Gene3D" id="1.10.238.10">
    <property type="entry name" value="EF-hand"/>
    <property type="match status" value="1"/>
</dbReference>
<evidence type="ECO:0000256" key="1">
    <source>
        <dbReference type="ARBA" id="ARBA00004123"/>
    </source>
</evidence>
<dbReference type="Gene3D" id="2.60.40.630">
    <property type="entry name" value="STAT transcription factor, DNA-binding domain"/>
    <property type="match status" value="1"/>
</dbReference>
<evidence type="ECO:0000256" key="7">
    <source>
        <dbReference type="ARBA" id="ARBA00023125"/>
    </source>
</evidence>
<evidence type="ECO:0000256" key="2">
    <source>
        <dbReference type="ARBA" id="ARBA00004496"/>
    </source>
</evidence>
<dbReference type="Pfam" id="PF02864">
    <property type="entry name" value="STAT_bind"/>
    <property type="match status" value="1"/>
</dbReference>
<evidence type="ECO:0000256" key="6">
    <source>
        <dbReference type="ARBA" id="ARBA00023015"/>
    </source>
</evidence>
<dbReference type="Pfam" id="PF02865">
    <property type="entry name" value="STAT_int"/>
    <property type="match status" value="1"/>
</dbReference>
<dbReference type="InterPro" id="IPR001217">
    <property type="entry name" value="STAT"/>
</dbReference>
<dbReference type="Gene3D" id="1.10.532.10">
    <property type="entry name" value="STAT transcription factor, N-terminal domain"/>
    <property type="match status" value="1"/>
</dbReference>
<dbReference type="GeneID" id="106808821"/>
<dbReference type="InterPro" id="IPR008967">
    <property type="entry name" value="p53-like_TF_DNA-bd_sf"/>
</dbReference>
<dbReference type="SMART" id="SM00964">
    <property type="entry name" value="STAT_int"/>
    <property type="match status" value="1"/>
</dbReference>
<keyword evidence="5" id="KW-0727">SH2 domain</keyword>
<dbReference type="InterPro" id="IPR012345">
    <property type="entry name" value="STAT_TF_DNA-bd_N"/>
</dbReference>
<keyword evidence="11" id="KW-1185">Reference proteome</keyword>
<dbReference type="PANTHER" id="PTHR11801">
    <property type="entry name" value="SIGNAL TRANSDUCER AND ACTIVATOR OF TRANSCRIPTION"/>
    <property type="match status" value="1"/>
</dbReference>
<reference evidence="12" key="1">
    <citation type="submission" date="2025-08" db="UniProtKB">
        <authorList>
            <consortium name="RefSeq"/>
        </authorList>
    </citation>
    <scope>IDENTIFICATION</scope>
</reference>
<protein>
    <submittedName>
        <fullName evidence="12">Signal transducer and activator of transcription 5A-like</fullName>
    </submittedName>
</protein>
<evidence type="ECO:0000313" key="12">
    <source>
        <dbReference type="RefSeq" id="XP_014667175.1"/>
    </source>
</evidence>
<comment type="subcellular location">
    <subcellularLocation>
        <location evidence="2">Cytoplasm</location>
    </subcellularLocation>
    <subcellularLocation>
        <location evidence="1">Nucleus</location>
    </subcellularLocation>
</comment>
<dbReference type="SUPFAM" id="SSF49417">
    <property type="entry name" value="p53-like transcription factors"/>
    <property type="match status" value="1"/>
</dbReference>
<dbReference type="RefSeq" id="XP_014667175.1">
    <property type="nucleotide sequence ID" value="XM_014811689.1"/>
</dbReference>
<feature type="domain" description="STAT transcription factor protein interaction" evidence="10">
    <location>
        <begin position="2"/>
        <end position="129"/>
    </location>
</feature>
<evidence type="ECO:0000256" key="4">
    <source>
        <dbReference type="ARBA" id="ARBA00022553"/>
    </source>
</evidence>
<dbReference type="InterPro" id="IPR036535">
    <property type="entry name" value="STAT_N_sf"/>
</dbReference>
<evidence type="ECO:0000256" key="3">
    <source>
        <dbReference type="ARBA" id="ARBA00022490"/>
    </source>
</evidence>
<gene>
    <name evidence="12" type="primary">LOC106808821</name>
</gene>
<keyword evidence="8" id="KW-0804">Transcription</keyword>